<evidence type="ECO:0000256" key="1">
    <source>
        <dbReference type="SAM" id="MobiDB-lite"/>
    </source>
</evidence>
<protein>
    <submittedName>
        <fullName evidence="2">Uncharacterized protein</fullName>
    </submittedName>
</protein>
<evidence type="ECO:0000313" key="2">
    <source>
        <dbReference type="EMBL" id="GEU47376.1"/>
    </source>
</evidence>
<accession>A0A6L2KDF4</accession>
<dbReference type="EMBL" id="BKCJ010002263">
    <property type="protein sequence ID" value="GEU47376.1"/>
    <property type="molecule type" value="Genomic_DNA"/>
</dbReference>
<proteinExistence type="predicted"/>
<feature type="compositionally biased region" description="Acidic residues" evidence="1">
    <location>
        <begin position="38"/>
        <end position="53"/>
    </location>
</feature>
<dbReference type="AlphaFoldDB" id="A0A6L2KDF4"/>
<name>A0A6L2KDF4_TANCI</name>
<organism evidence="2">
    <name type="scientific">Tanacetum cinerariifolium</name>
    <name type="common">Dalmatian daisy</name>
    <name type="synonym">Chrysanthemum cinerariifolium</name>
    <dbReference type="NCBI Taxonomy" id="118510"/>
    <lineage>
        <taxon>Eukaryota</taxon>
        <taxon>Viridiplantae</taxon>
        <taxon>Streptophyta</taxon>
        <taxon>Embryophyta</taxon>
        <taxon>Tracheophyta</taxon>
        <taxon>Spermatophyta</taxon>
        <taxon>Magnoliopsida</taxon>
        <taxon>eudicotyledons</taxon>
        <taxon>Gunneridae</taxon>
        <taxon>Pentapetalae</taxon>
        <taxon>asterids</taxon>
        <taxon>campanulids</taxon>
        <taxon>Asterales</taxon>
        <taxon>Asteraceae</taxon>
        <taxon>Asteroideae</taxon>
        <taxon>Anthemideae</taxon>
        <taxon>Anthemidinae</taxon>
        <taxon>Tanacetum</taxon>
    </lineage>
</organism>
<gene>
    <name evidence="2" type="ORF">Tci_019354</name>
</gene>
<sequence length="101" mass="11748">MTDSDCQELKFCKGFTDDETLLFDDKDEQAEEIPWVFTDDDEDDESTDIENTDDERTKLDNDDHEMTDAVKTDAGTLVEENANKVYEENVEKIEEKKVDEK</sequence>
<comment type="caution">
    <text evidence="2">The sequence shown here is derived from an EMBL/GenBank/DDBJ whole genome shotgun (WGS) entry which is preliminary data.</text>
</comment>
<reference evidence="2" key="1">
    <citation type="journal article" date="2019" name="Sci. Rep.">
        <title>Draft genome of Tanacetum cinerariifolium, the natural source of mosquito coil.</title>
        <authorList>
            <person name="Yamashiro T."/>
            <person name="Shiraishi A."/>
            <person name="Satake H."/>
            <person name="Nakayama K."/>
        </authorList>
    </citation>
    <scope>NUCLEOTIDE SEQUENCE</scope>
</reference>
<feature type="region of interest" description="Disordered" evidence="1">
    <location>
        <begin position="24"/>
        <end position="60"/>
    </location>
</feature>